<reference evidence="2" key="1">
    <citation type="journal article" date="2023" name="Mol. Phylogenet. Evol.">
        <title>Genome-scale phylogeny and comparative genomics of the fungal order Sordariales.</title>
        <authorList>
            <person name="Hensen N."/>
            <person name="Bonometti L."/>
            <person name="Westerberg I."/>
            <person name="Brannstrom I.O."/>
            <person name="Guillou S."/>
            <person name="Cros-Aarteil S."/>
            <person name="Calhoun S."/>
            <person name="Haridas S."/>
            <person name="Kuo A."/>
            <person name="Mondo S."/>
            <person name="Pangilinan J."/>
            <person name="Riley R."/>
            <person name="LaButti K."/>
            <person name="Andreopoulos B."/>
            <person name="Lipzen A."/>
            <person name="Chen C."/>
            <person name="Yan M."/>
            <person name="Daum C."/>
            <person name="Ng V."/>
            <person name="Clum A."/>
            <person name="Steindorff A."/>
            <person name="Ohm R.A."/>
            <person name="Martin F."/>
            <person name="Silar P."/>
            <person name="Natvig D.O."/>
            <person name="Lalanne C."/>
            <person name="Gautier V."/>
            <person name="Ament-Velasquez S.L."/>
            <person name="Kruys A."/>
            <person name="Hutchinson M.I."/>
            <person name="Powell A.J."/>
            <person name="Barry K."/>
            <person name="Miller A.N."/>
            <person name="Grigoriev I.V."/>
            <person name="Debuchy R."/>
            <person name="Gladieux P."/>
            <person name="Hiltunen Thoren M."/>
            <person name="Johannesson H."/>
        </authorList>
    </citation>
    <scope>NUCLEOTIDE SEQUENCE</scope>
    <source>
        <strain evidence="2">PSN324</strain>
    </source>
</reference>
<name>A0AAV9HZ16_9PEZI</name>
<feature type="region of interest" description="Disordered" evidence="1">
    <location>
        <begin position="74"/>
        <end position="248"/>
    </location>
</feature>
<feature type="compositionally biased region" description="Basic and acidic residues" evidence="1">
    <location>
        <begin position="195"/>
        <end position="214"/>
    </location>
</feature>
<proteinExistence type="predicted"/>
<protein>
    <submittedName>
        <fullName evidence="2">Uncharacterized protein</fullName>
    </submittedName>
</protein>
<accession>A0AAV9HZ16</accession>
<organism evidence="2 3">
    <name type="scientific">Cladorrhinum samala</name>
    <dbReference type="NCBI Taxonomy" id="585594"/>
    <lineage>
        <taxon>Eukaryota</taxon>
        <taxon>Fungi</taxon>
        <taxon>Dikarya</taxon>
        <taxon>Ascomycota</taxon>
        <taxon>Pezizomycotina</taxon>
        <taxon>Sordariomycetes</taxon>
        <taxon>Sordariomycetidae</taxon>
        <taxon>Sordariales</taxon>
        <taxon>Podosporaceae</taxon>
        <taxon>Cladorrhinum</taxon>
    </lineage>
</organism>
<keyword evidence="3" id="KW-1185">Reference proteome</keyword>
<evidence type="ECO:0000313" key="2">
    <source>
        <dbReference type="EMBL" id="KAK4464934.1"/>
    </source>
</evidence>
<dbReference type="AlphaFoldDB" id="A0AAV9HZ16"/>
<gene>
    <name evidence="2" type="ORF">QBC42DRAFT_283802</name>
</gene>
<dbReference type="Proteomes" id="UP001321749">
    <property type="component" value="Unassembled WGS sequence"/>
</dbReference>
<sequence>MASANDKSAGESDAAINSILTPREQKMILFGLLSCEELPTINYQFVAARMGMSNPRSVSNAWAVIKKKIKEFDAATKAADDSGAPRVPTPGPGRKRKAAEAVAASSGDEVATPTPAKRGRGKKTNTATPGKPSTPGDAAEMPDTPTKNPKTPGGRGRGRPPKKAAAATPAVKSEDDNVQELIKPEDVAELNSITIKKERSDSAEAHEEDTKVAVKAEVGAAEEQQEQDNNKDGGDVGGDEEMDDAGCI</sequence>
<reference evidence="2" key="2">
    <citation type="submission" date="2023-06" db="EMBL/GenBank/DDBJ databases">
        <authorList>
            <consortium name="Lawrence Berkeley National Laboratory"/>
            <person name="Mondo S.J."/>
            <person name="Hensen N."/>
            <person name="Bonometti L."/>
            <person name="Westerberg I."/>
            <person name="Brannstrom I.O."/>
            <person name="Guillou S."/>
            <person name="Cros-Aarteil S."/>
            <person name="Calhoun S."/>
            <person name="Haridas S."/>
            <person name="Kuo A."/>
            <person name="Pangilinan J."/>
            <person name="Riley R."/>
            <person name="Labutti K."/>
            <person name="Andreopoulos B."/>
            <person name="Lipzen A."/>
            <person name="Chen C."/>
            <person name="Yanf M."/>
            <person name="Daum C."/>
            <person name="Ng V."/>
            <person name="Clum A."/>
            <person name="Steindorff A."/>
            <person name="Ohm R."/>
            <person name="Martin F."/>
            <person name="Silar P."/>
            <person name="Natvig D."/>
            <person name="Lalanne C."/>
            <person name="Gautier V."/>
            <person name="Ament-Velasquez S.L."/>
            <person name="Kruys A."/>
            <person name="Hutchinson M.I."/>
            <person name="Powell A.J."/>
            <person name="Barry K."/>
            <person name="Miller A.N."/>
            <person name="Grigoriev I.V."/>
            <person name="Debuchy R."/>
            <person name="Gladieux P."/>
            <person name="Thoren M.H."/>
            <person name="Johannesson H."/>
        </authorList>
    </citation>
    <scope>NUCLEOTIDE SEQUENCE</scope>
    <source>
        <strain evidence="2">PSN324</strain>
    </source>
</reference>
<evidence type="ECO:0000256" key="1">
    <source>
        <dbReference type="SAM" id="MobiDB-lite"/>
    </source>
</evidence>
<evidence type="ECO:0000313" key="3">
    <source>
        <dbReference type="Proteomes" id="UP001321749"/>
    </source>
</evidence>
<feature type="compositionally biased region" description="Acidic residues" evidence="1">
    <location>
        <begin position="237"/>
        <end position="248"/>
    </location>
</feature>
<dbReference type="EMBL" id="MU864943">
    <property type="protein sequence ID" value="KAK4464934.1"/>
    <property type="molecule type" value="Genomic_DNA"/>
</dbReference>
<comment type="caution">
    <text evidence="2">The sequence shown here is derived from an EMBL/GenBank/DDBJ whole genome shotgun (WGS) entry which is preliminary data.</text>
</comment>